<gene>
    <name evidence="2" type="ORF">M0R45_009137</name>
</gene>
<evidence type="ECO:0000256" key="1">
    <source>
        <dbReference type="SAM" id="SignalP"/>
    </source>
</evidence>
<name>A0AAW1Y738_RUBAR</name>
<evidence type="ECO:0000313" key="3">
    <source>
        <dbReference type="Proteomes" id="UP001457282"/>
    </source>
</evidence>
<comment type="caution">
    <text evidence="2">The sequence shown here is derived from an EMBL/GenBank/DDBJ whole genome shotgun (WGS) entry which is preliminary data.</text>
</comment>
<proteinExistence type="predicted"/>
<dbReference type="AlphaFoldDB" id="A0AAW1Y738"/>
<reference evidence="2 3" key="1">
    <citation type="journal article" date="2023" name="G3 (Bethesda)">
        <title>A chromosome-length genome assembly and annotation of blackberry (Rubus argutus, cv. 'Hillquist').</title>
        <authorList>
            <person name="Bruna T."/>
            <person name="Aryal R."/>
            <person name="Dudchenko O."/>
            <person name="Sargent D.J."/>
            <person name="Mead D."/>
            <person name="Buti M."/>
            <person name="Cavallini A."/>
            <person name="Hytonen T."/>
            <person name="Andres J."/>
            <person name="Pham M."/>
            <person name="Weisz D."/>
            <person name="Mascagni F."/>
            <person name="Usai G."/>
            <person name="Natali L."/>
            <person name="Bassil N."/>
            <person name="Fernandez G.E."/>
            <person name="Lomsadze A."/>
            <person name="Armour M."/>
            <person name="Olukolu B."/>
            <person name="Poorten T."/>
            <person name="Britton C."/>
            <person name="Davik J."/>
            <person name="Ashrafi H."/>
            <person name="Aiden E.L."/>
            <person name="Borodovsky M."/>
            <person name="Worthington M."/>
        </authorList>
    </citation>
    <scope>NUCLEOTIDE SEQUENCE [LARGE SCALE GENOMIC DNA]</scope>
    <source>
        <strain evidence="2">PI 553951</strain>
    </source>
</reference>
<dbReference type="EMBL" id="JBEDUW010000002">
    <property type="protein sequence ID" value="KAK9943532.1"/>
    <property type="molecule type" value="Genomic_DNA"/>
</dbReference>
<dbReference type="Proteomes" id="UP001457282">
    <property type="component" value="Unassembled WGS sequence"/>
</dbReference>
<keyword evidence="3" id="KW-1185">Reference proteome</keyword>
<feature type="signal peptide" evidence="1">
    <location>
        <begin position="1"/>
        <end position="26"/>
    </location>
</feature>
<accession>A0AAW1Y738</accession>
<evidence type="ECO:0000313" key="2">
    <source>
        <dbReference type="EMBL" id="KAK9943532.1"/>
    </source>
</evidence>
<sequence length="241" mass="26565">MVFMIAAPKIVTLLEVFIGFIAGSMSQSTGDKKKKRKNENRSCPARKCRLLLCRTQFRLQAVLLCPPHRRRWRCHEPSPLSLSVASSPSKLLAPSSAAFLFTKRPPHAPNLLRHRAQTTTPPASISISPSLSNLPYSLCSAQNLARSSLLPVASSQAATLPPIPRCHHLCHGHISPLPPVELGSLQIHRHHLRSPSLCCPRREHHKFCPQLPSSLLSCPPLLATPLRCRRQLSLTGSLSLL</sequence>
<organism evidence="2 3">
    <name type="scientific">Rubus argutus</name>
    <name type="common">Southern blackberry</name>
    <dbReference type="NCBI Taxonomy" id="59490"/>
    <lineage>
        <taxon>Eukaryota</taxon>
        <taxon>Viridiplantae</taxon>
        <taxon>Streptophyta</taxon>
        <taxon>Embryophyta</taxon>
        <taxon>Tracheophyta</taxon>
        <taxon>Spermatophyta</taxon>
        <taxon>Magnoliopsida</taxon>
        <taxon>eudicotyledons</taxon>
        <taxon>Gunneridae</taxon>
        <taxon>Pentapetalae</taxon>
        <taxon>rosids</taxon>
        <taxon>fabids</taxon>
        <taxon>Rosales</taxon>
        <taxon>Rosaceae</taxon>
        <taxon>Rosoideae</taxon>
        <taxon>Rosoideae incertae sedis</taxon>
        <taxon>Rubus</taxon>
    </lineage>
</organism>
<keyword evidence="1" id="KW-0732">Signal</keyword>
<feature type="chain" id="PRO_5043777535" evidence="1">
    <location>
        <begin position="27"/>
        <end position="241"/>
    </location>
</feature>
<protein>
    <submittedName>
        <fullName evidence="2">Uncharacterized protein</fullName>
    </submittedName>
</protein>